<dbReference type="PROSITE" id="PS50931">
    <property type="entry name" value="HTH_LYSR"/>
    <property type="match status" value="1"/>
</dbReference>
<evidence type="ECO:0000313" key="6">
    <source>
        <dbReference type="Proteomes" id="UP000278587"/>
    </source>
</evidence>
<dbReference type="InterPro" id="IPR036388">
    <property type="entry name" value="WH-like_DNA-bd_sf"/>
</dbReference>
<keyword evidence="3" id="KW-0238">DNA-binding</keyword>
<dbReference type="FunFam" id="1.10.10.10:FF:000001">
    <property type="entry name" value="LysR family transcriptional regulator"/>
    <property type="match status" value="1"/>
</dbReference>
<keyword evidence="4" id="KW-0804">Transcription</keyword>
<evidence type="ECO:0000256" key="3">
    <source>
        <dbReference type="ARBA" id="ARBA00023125"/>
    </source>
</evidence>
<dbReference type="OrthoDB" id="8885940at2"/>
<dbReference type="GO" id="GO:0003700">
    <property type="term" value="F:DNA-binding transcription factor activity"/>
    <property type="evidence" value="ECO:0007669"/>
    <property type="project" value="InterPro"/>
</dbReference>
<dbReference type="AlphaFoldDB" id="A0A0P9PSR0"/>
<dbReference type="RefSeq" id="WP_055008740.1">
    <property type="nucleotide sequence ID" value="NZ_LJPW01000060.1"/>
</dbReference>
<evidence type="ECO:0000256" key="1">
    <source>
        <dbReference type="ARBA" id="ARBA00009437"/>
    </source>
</evidence>
<dbReference type="Proteomes" id="UP000278587">
    <property type="component" value="Unassembled WGS sequence"/>
</dbReference>
<accession>A0A0P9PSR0</accession>
<dbReference type="PANTHER" id="PTHR30537">
    <property type="entry name" value="HTH-TYPE TRANSCRIPTIONAL REGULATOR"/>
    <property type="match status" value="1"/>
</dbReference>
<organism evidence="5 6">
    <name type="scientific">Pseudomonas caricapapayae</name>
    <dbReference type="NCBI Taxonomy" id="46678"/>
    <lineage>
        <taxon>Bacteria</taxon>
        <taxon>Pseudomonadati</taxon>
        <taxon>Pseudomonadota</taxon>
        <taxon>Gammaproteobacteria</taxon>
        <taxon>Pseudomonadales</taxon>
        <taxon>Pseudomonadaceae</taxon>
        <taxon>Pseudomonas</taxon>
    </lineage>
</organism>
<evidence type="ECO:0000256" key="4">
    <source>
        <dbReference type="ARBA" id="ARBA00023163"/>
    </source>
</evidence>
<dbReference type="InterPro" id="IPR005119">
    <property type="entry name" value="LysR_subst-bd"/>
</dbReference>
<dbReference type="InterPro" id="IPR036390">
    <property type="entry name" value="WH_DNA-bd_sf"/>
</dbReference>
<dbReference type="SUPFAM" id="SSF53850">
    <property type="entry name" value="Periplasmic binding protein-like II"/>
    <property type="match status" value="1"/>
</dbReference>
<dbReference type="InterPro" id="IPR000847">
    <property type="entry name" value="LysR_HTH_N"/>
</dbReference>
<protein>
    <submittedName>
        <fullName evidence="5">Transcriptional regulator, LysR family</fullName>
    </submittedName>
</protein>
<dbReference type="InterPro" id="IPR058163">
    <property type="entry name" value="LysR-type_TF_proteobact-type"/>
</dbReference>
<sequence>MQISDIEVFAAIASCRSLSEAARRLGLSPMAVSRRLAALENDLGVRLAHRTTRSVSLTPEGEVFLPHAKTMLHASETARATLKADTSSASGILRITAPSVFGQTIIMPLLPVLMRENPALSIDLTLSDSIVDIAGLGIDVAIRIATLRDSALVARSLAPNPRVVCASPDYLARHGKPSVLDELSQHPCIALHAMPYWSFTRDGEPVAIRAQGPFSANSVEAVRTACKQGLGLAMLTYWDVQQEISQGSLRQLDFDDVIPEQLSVTAVLPTRQRVPHRVRLFVDRLEAELRNKAGLAEVITRRPSQDVD</sequence>
<dbReference type="Gene3D" id="3.40.190.290">
    <property type="match status" value="1"/>
</dbReference>
<dbReference type="EMBL" id="RBOC01000045">
    <property type="protein sequence ID" value="RMM12641.1"/>
    <property type="molecule type" value="Genomic_DNA"/>
</dbReference>
<dbReference type="CDD" id="cd08422">
    <property type="entry name" value="PBP2_CrgA_like"/>
    <property type="match status" value="1"/>
</dbReference>
<dbReference type="Gene3D" id="1.10.10.10">
    <property type="entry name" value="Winged helix-like DNA-binding domain superfamily/Winged helix DNA-binding domain"/>
    <property type="match status" value="1"/>
</dbReference>
<evidence type="ECO:0000256" key="2">
    <source>
        <dbReference type="ARBA" id="ARBA00023015"/>
    </source>
</evidence>
<dbReference type="GO" id="GO:0006351">
    <property type="term" value="P:DNA-templated transcription"/>
    <property type="evidence" value="ECO:0007669"/>
    <property type="project" value="TreeGrafter"/>
</dbReference>
<reference evidence="5 6" key="1">
    <citation type="submission" date="2018-08" db="EMBL/GenBank/DDBJ databases">
        <title>Recombination of ecologically and evolutionarily significant loci maintains genetic cohesion in the Pseudomonas syringae species complex.</title>
        <authorList>
            <person name="Dillon M."/>
            <person name="Thakur S."/>
            <person name="Almeida R.N.D."/>
            <person name="Weir B.S."/>
            <person name="Guttman D.S."/>
        </authorList>
    </citation>
    <scope>NUCLEOTIDE SEQUENCE [LARGE SCALE GENOMIC DNA]</scope>
    <source>
        <strain evidence="5 6">ICMP 4086</strain>
    </source>
</reference>
<comment type="caution">
    <text evidence="5">The sequence shown here is derived from an EMBL/GenBank/DDBJ whole genome shotgun (WGS) entry which is preliminary data.</text>
</comment>
<dbReference type="SUPFAM" id="SSF46785">
    <property type="entry name" value="Winged helix' DNA-binding domain"/>
    <property type="match status" value="1"/>
</dbReference>
<keyword evidence="2" id="KW-0805">Transcription regulation</keyword>
<evidence type="ECO:0000313" key="5">
    <source>
        <dbReference type="EMBL" id="RMM12641.1"/>
    </source>
</evidence>
<dbReference type="GO" id="GO:0043565">
    <property type="term" value="F:sequence-specific DNA binding"/>
    <property type="evidence" value="ECO:0007669"/>
    <property type="project" value="TreeGrafter"/>
</dbReference>
<gene>
    <name evidence="5" type="ORF">ALQ84_01813</name>
</gene>
<dbReference type="Pfam" id="PF00126">
    <property type="entry name" value="HTH_1"/>
    <property type="match status" value="1"/>
</dbReference>
<name>A0A0P9PSR0_9PSED</name>
<dbReference type="PANTHER" id="PTHR30537:SF5">
    <property type="entry name" value="HTH-TYPE TRANSCRIPTIONAL ACTIVATOR TTDR-RELATED"/>
    <property type="match status" value="1"/>
</dbReference>
<proteinExistence type="inferred from homology"/>
<dbReference type="Pfam" id="PF03466">
    <property type="entry name" value="LysR_substrate"/>
    <property type="match status" value="1"/>
</dbReference>
<comment type="similarity">
    <text evidence="1">Belongs to the LysR transcriptional regulatory family.</text>
</comment>